<dbReference type="PANTHER" id="PTHR15726:SF7">
    <property type="entry name" value="NUCLEAR FALLOUT, ISOFORM J"/>
    <property type="match status" value="1"/>
</dbReference>
<evidence type="ECO:0000313" key="11">
    <source>
        <dbReference type="EMBL" id="PZC75723.1"/>
    </source>
</evidence>
<dbReference type="Gene3D" id="1.20.5.2440">
    <property type="match status" value="1"/>
</dbReference>
<feature type="compositionally biased region" description="Polar residues" evidence="9">
    <location>
        <begin position="64"/>
        <end position="74"/>
    </location>
</feature>
<dbReference type="InterPro" id="IPR019018">
    <property type="entry name" value="Rab-bd_FIP-RBD"/>
</dbReference>
<feature type="domain" description="FIP-RBD" evidence="10">
    <location>
        <begin position="447"/>
        <end position="509"/>
    </location>
</feature>
<evidence type="ECO:0000256" key="3">
    <source>
        <dbReference type="ARBA" id="ARBA00004654"/>
    </source>
</evidence>
<dbReference type="InterPro" id="IPR051977">
    <property type="entry name" value="Rab11-interacting_regulator"/>
</dbReference>
<keyword evidence="7" id="KW-0472">Membrane</keyword>
<dbReference type="SUPFAM" id="SSF144270">
    <property type="entry name" value="Eferin C-derminal domain-like"/>
    <property type="match status" value="1"/>
</dbReference>
<dbReference type="InterPro" id="IPR037245">
    <property type="entry name" value="FIP-RBD_C_sf"/>
</dbReference>
<evidence type="ECO:0000313" key="12">
    <source>
        <dbReference type="Proteomes" id="UP000249218"/>
    </source>
</evidence>
<protein>
    <recommendedName>
        <fullName evidence="10">FIP-RBD domain-containing protein</fullName>
    </recommendedName>
</protein>
<dbReference type="EMBL" id="KZ149984">
    <property type="protein sequence ID" value="PZC75723.1"/>
    <property type="molecule type" value="Genomic_DNA"/>
</dbReference>
<keyword evidence="5" id="KW-0967">Endosome</keyword>
<dbReference type="AlphaFoldDB" id="A0A2W1BVD8"/>
<feature type="compositionally biased region" description="Basic residues" evidence="9">
    <location>
        <begin position="157"/>
        <end position="168"/>
    </location>
</feature>
<proteinExistence type="predicted"/>
<dbReference type="OrthoDB" id="418358at2759"/>
<reference evidence="11 12" key="1">
    <citation type="journal article" date="2017" name="BMC Biol.">
        <title>Genomic innovations, transcriptional plasticity and gene loss underlying the evolution and divergence of two highly polyphagous and invasive Helicoverpa pest species.</title>
        <authorList>
            <person name="Pearce S.L."/>
            <person name="Clarke D.F."/>
            <person name="East P.D."/>
            <person name="Elfekih S."/>
            <person name="Gordon K.H."/>
            <person name="Jermiin L.S."/>
            <person name="McGaughran A."/>
            <person name="Oakeshott J.G."/>
            <person name="Papanikolaou A."/>
            <person name="Perera O.P."/>
            <person name="Rane R.V."/>
            <person name="Richards S."/>
            <person name="Tay W.T."/>
            <person name="Walsh T.K."/>
            <person name="Anderson A."/>
            <person name="Anderson C.J."/>
            <person name="Asgari S."/>
            <person name="Board P.G."/>
            <person name="Bretschneider A."/>
            <person name="Campbell P.M."/>
            <person name="Chertemps T."/>
            <person name="Christeller J.T."/>
            <person name="Coppin C.W."/>
            <person name="Downes S.J."/>
            <person name="Duan G."/>
            <person name="Farnsworth C.A."/>
            <person name="Good R.T."/>
            <person name="Han L.B."/>
            <person name="Han Y.C."/>
            <person name="Hatje K."/>
            <person name="Horne I."/>
            <person name="Huang Y.P."/>
            <person name="Hughes D.S."/>
            <person name="Jacquin-Joly E."/>
            <person name="James W."/>
            <person name="Jhangiani S."/>
            <person name="Kollmar M."/>
            <person name="Kuwar S.S."/>
            <person name="Li S."/>
            <person name="Liu N.Y."/>
            <person name="Maibeche M.T."/>
            <person name="Miller J.R."/>
            <person name="Montagne N."/>
            <person name="Perry T."/>
            <person name="Qu J."/>
            <person name="Song S.V."/>
            <person name="Sutton G.G."/>
            <person name="Vogel H."/>
            <person name="Walenz B.P."/>
            <person name="Xu W."/>
            <person name="Zhang H.J."/>
            <person name="Zou Z."/>
            <person name="Batterham P."/>
            <person name="Edwards O.R."/>
            <person name="Feyereisen R."/>
            <person name="Gibbs R.A."/>
            <person name="Heckel D.G."/>
            <person name="McGrath A."/>
            <person name="Robin C."/>
            <person name="Scherer S.E."/>
            <person name="Worley K.C."/>
            <person name="Wu Y.D."/>
        </authorList>
    </citation>
    <scope>NUCLEOTIDE SEQUENCE [LARGE SCALE GENOMIC DNA]</scope>
    <source>
        <strain evidence="11">Harm_GR_Male_#8</strain>
        <tissue evidence="11">Whole organism</tissue>
    </source>
</reference>
<dbReference type="PANTHER" id="PTHR15726">
    <property type="entry name" value="RAB11-FAMILY INTERACTING PROTEIN"/>
    <property type="match status" value="1"/>
</dbReference>
<evidence type="ECO:0000256" key="5">
    <source>
        <dbReference type="ARBA" id="ARBA00022753"/>
    </source>
</evidence>
<feature type="compositionally biased region" description="Polar residues" evidence="9">
    <location>
        <begin position="122"/>
        <end position="142"/>
    </location>
</feature>
<dbReference type="GO" id="GO:0055038">
    <property type="term" value="C:recycling endosome membrane"/>
    <property type="evidence" value="ECO:0007669"/>
    <property type="project" value="UniProtKB-SubCell"/>
</dbReference>
<dbReference type="GO" id="GO:0032465">
    <property type="term" value="P:regulation of cytokinesis"/>
    <property type="evidence" value="ECO:0007669"/>
    <property type="project" value="TreeGrafter"/>
</dbReference>
<comment type="subcellular location">
    <subcellularLocation>
        <location evidence="2">Cleavage furrow</location>
    </subcellularLocation>
    <subcellularLocation>
        <location evidence="1">Midbody</location>
    </subcellularLocation>
    <subcellularLocation>
        <location evidence="3">Recycling endosome membrane</location>
        <topology evidence="3">Peripheral membrane protein</topology>
    </subcellularLocation>
</comment>
<dbReference type="GO" id="GO:0030496">
    <property type="term" value="C:midbody"/>
    <property type="evidence" value="ECO:0007669"/>
    <property type="project" value="UniProtKB-SubCell"/>
</dbReference>
<dbReference type="GO" id="GO:0032154">
    <property type="term" value="C:cleavage furrow"/>
    <property type="evidence" value="ECO:0007669"/>
    <property type="project" value="UniProtKB-SubCell"/>
</dbReference>
<feature type="coiled-coil region" evidence="8">
    <location>
        <begin position="463"/>
        <end position="490"/>
    </location>
</feature>
<evidence type="ECO:0000259" key="10">
    <source>
        <dbReference type="PROSITE" id="PS51511"/>
    </source>
</evidence>
<evidence type="ECO:0000256" key="6">
    <source>
        <dbReference type="ARBA" id="ARBA00023054"/>
    </source>
</evidence>
<evidence type="ECO:0000256" key="2">
    <source>
        <dbReference type="ARBA" id="ARBA00004626"/>
    </source>
</evidence>
<feature type="coiled-coil region" evidence="8">
    <location>
        <begin position="293"/>
        <end position="419"/>
    </location>
</feature>
<dbReference type="GO" id="GO:0030139">
    <property type="term" value="C:endocytic vesicle"/>
    <property type="evidence" value="ECO:0007669"/>
    <property type="project" value="TreeGrafter"/>
</dbReference>
<dbReference type="Proteomes" id="UP000249218">
    <property type="component" value="Unassembled WGS sequence"/>
</dbReference>
<dbReference type="GO" id="GO:0032456">
    <property type="term" value="P:endocytic recycling"/>
    <property type="evidence" value="ECO:0007669"/>
    <property type="project" value="TreeGrafter"/>
</dbReference>
<accession>A0A2W1BVD8</accession>
<evidence type="ECO:0000256" key="1">
    <source>
        <dbReference type="ARBA" id="ARBA00004214"/>
    </source>
</evidence>
<feature type="coiled-coil region" evidence="8">
    <location>
        <begin position="239"/>
        <end position="266"/>
    </location>
</feature>
<keyword evidence="4" id="KW-0813">Transport</keyword>
<dbReference type="Pfam" id="PF09457">
    <property type="entry name" value="RBD-FIP"/>
    <property type="match status" value="1"/>
</dbReference>
<organism evidence="11 12">
    <name type="scientific">Helicoverpa armigera</name>
    <name type="common">Cotton bollworm</name>
    <name type="synonym">Heliothis armigera</name>
    <dbReference type="NCBI Taxonomy" id="29058"/>
    <lineage>
        <taxon>Eukaryota</taxon>
        <taxon>Metazoa</taxon>
        <taxon>Ecdysozoa</taxon>
        <taxon>Arthropoda</taxon>
        <taxon>Hexapoda</taxon>
        <taxon>Insecta</taxon>
        <taxon>Pterygota</taxon>
        <taxon>Neoptera</taxon>
        <taxon>Endopterygota</taxon>
        <taxon>Lepidoptera</taxon>
        <taxon>Glossata</taxon>
        <taxon>Ditrysia</taxon>
        <taxon>Noctuoidea</taxon>
        <taxon>Noctuidae</taxon>
        <taxon>Heliothinae</taxon>
        <taxon>Helicoverpa</taxon>
    </lineage>
</organism>
<feature type="region of interest" description="Disordered" evidence="9">
    <location>
        <begin position="64"/>
        <end position="168"/>
    </location>
</feature>
<evidence type="ECO:0000256" key="9">
    <source>
        <dbReference type="SAM" id="MobiDB-lite"/>
    </source>
</evidence>
<evidence type="ECO:0000256" key="4">
    <source>
        <dbReference type="ARBA" id="ARBA00022448"/>
    </source>
</evidence>
<keyword evidence="12" id="KW-1185">Reference proteome</keyword>
<feature type="compositionally biased region" description="Polar residues" evidence="9">
    <location>
        <begin position="81"/>
        <end position="104"/>
    </location>
</feature>
<dbReference type="Pfam" id="PF25450">
    <property type="entry name" value="Rab11-FIP3"/>
    <property type="match status" value="1"/>
</dbReference>
<evidence type="ECO:0000256" key="7">
    <source>
        <dbReference type="ARBA" id="ARBA00023136"/>
    </source>
</evidence>
<evidence type="ECO:0000256" key="8">
    <source>
        <dbReference type="SAM" id="Coils"/>
    </source>
</evidence>
<dbReference type="PROSITE" id="PS51511">
    <property type="entry name" value="FIP_RBD"/>
    <property type="match status" value="1"/>
</dbReference>
<sequence>MLTSVSEVVVLLRSDTYDVFRLLEAWWQGLLLLGRLVLWYWRLLQEAYELKVPEEAMMAPSVFQRTKSPRTSPGNLPRKLQNGTEASGQSDPTADSSPGNSISDAENFECYGEGDHDAPANTVENGTRSPGNPLNRHSWTRTSLRRTPPSHQENLPHRRWGSMRHSGKRQIGSNVLASQLYRSSSFNSSGCGSGGEPADDMYSDVSLEEDVQGLNYKVQLLQQQVTSLADTQSTADERYARAKADNAVLQARVHMLDEQIREIECRCEESIAEEKRRSREAISRVERDRDTQLAAITDRLGAAEAEASELKQEVGRLRGVAETLRANAEAAARAHREAQEQVAELSAALSNAREAERRERDAAATANDLLANARQELQRLRDVPPPPPDPRLDELRKELTLLRTQNKSLSEAQEELQAQILTRGVEEGRSLLDGVSGPLVGTNSLAHELSQMSDDEPDGNDTQSDLSIEMEKLQKALKEQQDVNVQLRNYIDGILLSIVENYPQLLEVKYQKAPGDLNARS</sequence>
<gene>
    <name evidence="11" type="primary">HaOG205697</name>
    <name evidence="11" type="ORF">B5X24_HaOG205697</name>
</gene>
<name>A0A2W1BVD8_HELAM</name>
<keyword evidence="6 8" id="KW-0175">Coiled coil</keyword>
<dbReference type="InterPro" id="IPR057316">
    <property type="entry name" value="Rab11-FIP3/4_dom"/>
</dbReference>